<dbReference type="Gene3D" id="3.40.960.10">
    <property type="entry name" value="VSR Endonuclease"/>
    <property type="match status" value="1"/>
</dbReference>
<sequence length="322" mass="36540">MDFTPLLGQPFLGPAFPLPLDRPFTTAEARYEAGLSYRDLKWLVDEGFLRHPVKGVYVAAQLGDSTSLRVQCLRLVVPEDAVVCDRHAGWLHGAEMALAPNEHVNVMPICVFLPPGRRLRNELTVGGERKLEPSDITEVDGLLVTTPIRTTWDLGRTRWTDRSIAGMDQMLRLGVFSKEELIAGIERFRGMRWVTVLRVVAPHTDGRAESPPESVLRLRWIETYLPAPIPQFEVWSAGEFLARLDLANEQLRYAAEYDGAEWHSSPGQLEHDRLRRALVTEQEGWHITPFTKENLFGPHQNADRVLRREIAEAGRRIRRTGA</sequence>
<evidence type="ECO:0000313" key="1">
    <source>
        <dbReference type="EMBL" id="PWN03817.1"/>
    </source>
</evidence>
<name>A0A316TH07_9ACTN</name>
<gene>
    <name evidence="1" type="ORF">DJ010_07020</name>
</gene>
<accession>A0A316TH07</accession>
<dbReference type="EMBL" id="QGDD01000002">
    <property type="protein sequence ID" value="PWN03817.1"/>
    <property type="molecule type" value="Genomic_DNA"/>
</dbReference>
<dbReference type="AlphaFoldDB" id="A0A316TH07"/>
<proteinExistence type="predicted"/>
<organism evidence="1 2">
    <name type="scientific">Nocardioides silvaticus</name>
    <dbReference type="NCBI Taxonomy" id="2201891"/>
    <lineage>
        <taxon>Bacteria</taxon>
        <taxon>Bacillati</taxon>
        <taxon>Actinomycetota</taxon>
        <taxon>Actinomycetes</taxon>
        <taxon>Propionibacteriales</taxon>
        <taxon>Nocardioidaceae</taxon>
        <taxon>Nocardioides</taxon>
    </lineage>
</organism>
<evidence type="ECO:0000313" key="2">
    <source>
        <dbReference type="Proteomes" id="UP000245507"/>
    </source>
</evidence>
<dbReference type="OrthoDB" id="5517693at2"/>
<reference evidence="1 2" key="1">
    <citation type="submission" date="2018-05" db="EMBL/GenBank/DDBJ databases">
        <title>Nocardioides silvaticus genome.</title>
        <authorList>
            <person name="Li C."/>
            <person name="Wang G."/>
        </authorList>
    </citation>
    <scope>NUCLEOTIDE SEQUENCE [LARGE SCALE GENOMIC DNA]</scope>
    <source>
        <strain evidence="1 2">CCTCC AB 2018079</strain>
    </source>
</reference>
<protein>
    <recommendedName>
        <fullName evidence="3">AbiEi antitoxin C-terminal domain-containing protein</fullName>
    </recommendedName>
</protein>
<comment type="caution">
    <text evidence="1">The sequence shown here is derived from an EMBL/GenBank/DDBJ whole genome shotgun (WGS) entry which is preliminary data.</text>
</comment>
<dbReference type="Proteomes" id="UP000245507">
    <property type="component" value="Unassembled WGS sequence"/>
</dbReference>
<dbReference type="RefSeq" id="WP_109692906.1">
    <property type="nucleotide sequence ID" value="NZ_QGDD01000002.1"/>
</dbReference>
<evidence type="ECO:0008006" key="3">
    <source>
        <dbReference type="Google" id="ProtNLM"/>
    </source>
</evidence>
<keyword evidence="2" id="KW-1185">Reference proteome</keyword>